<evidence type="ECO:0000256" key="4">
    <source>
        <dbReference type="ARBA" id="ARBA00022598"/>
    </source>
</evidence>
<evidence type="ECO:0000256" key="5">
    <source>
        <dbReference type="ARBA" id="ARBA00022741"/>
    </source>
</evidence>
<dbReference type="InterPro" id="IPR050203">
    <property type="entry name" value="Trp-tRNA_synthetase"/>
</dbReference>
<dbReference type="AlphaFoldDB" id="A0A165E8R7"/>
<dbReference type="InParanoid" id="A0A165E8R7"/>
<evidence type="ECO:0000256" key="2">
    <source>
        <dbReference type="ARBA" id="ARBA00005594"/>
    </source>
</evidence>
<dbReference type="PROSITE" id="PS00178">
    <property type="entry name" value="AA_TRNA_LIGASE_I"/>
    <property type="match status" value="1"/>
</dbReference>
<dbReference type="SUPFAM" id="SSF52374">
    <property type="entry name" value="Nucleotidylyl transferase"/>
    <property type="match status" value="1"/>
</dbReference>
<dbReference type="InterPro" id="IPR002306">
    <property type="entry name" value="Trp-tRNA-ligase"/>
</dbReference>
<evidence type="ECO:0000256" key="6">
    <source>
        <dbReference type="ARBA" id="ARBA00022840"/>
    </source>
</evidence>
<comment type="similarity">
    <text evidence="2 12">Belongs to the class-I aminoacyl-tRNA synthetase family.</text>
</comment>
<dbReference type="OrthoDB" id="15808at2759"/>
<proteinExistence type="inferred from homology"/>
<evidence type="ECO:0000256" key="12">
    <source>
        <dbReference type="RuleBase" id="RU363036"/>
    </source>
</evidence>
<dbReference type="GO" id="GO:0005759">
    <property type="term" value="C:mitochondrial matrix"/>
    <property type="evidence" value="ECO:0007669"/>
    <property type="project" value="UniProtKB-SubCell"/>
</dbReference>
<dbReference type="GO" id="GO:0070183">
    <property type="term" value="P:mitochondrial tryptophanyl-tRNA aminoacylation"/>
    <property type="evidence" value="ECO:0007669"/>
    <property type="project" value="TreeGrafter"/>
</dbReference>
<dbReference type="GO" id="GO:0005524">
    <property type="term" value="F:ATP binding"/>
    <property type="evidence" value="ECO:0007669"/>
    <property type="project" value="UniProtKB-KW"/>
</dbReference>
<evidence type="ECO:0000256" key="9">
    <source>
        <dbReference type="ARBA" id="ARBA00030268"/>
    </source>
</evidence>
<dbReference type="InterPro" id="IPR024109">
    <property type="entry name" value="Trp-tRNA-ligase_bac-type"/>
</dbReference>
<keyword evidence="14" id="KW-1185">Reference proteome</keyword>
<reference evidence="13 14" key="1">
    <citation type="journal article" date="2016" name="Mol. Biol. Evol.">
        <title>Comparative Genomics of Early-Diverging Mushroom-Forming Fungi Provides Insights into the Origins of Lignocellulose Decay Capabilities.</title>
        <authorList>
            <person name="Nagy L.G."/>
            <person name="Riley R."/>
            <person name="Tritt A."/>
            <person name="Adam C."/>
            <person name="Daum C."/>
            <person name="Floudas D."/>
            <person name="Sun H."/>
            <person name="Yadav J.S."/>
            <person name="Pangilinan J."/>
            <person name="Larsson K.H."/>
            <person name="Matsuura K."/>
            <person name="Barry K."/>
            <person name="Labutti K."/>
            <person name="Kuo R."/>
            <person name="Ohm R.A."/>
            <person name="Bhattacharya S.S."/>
            <person name="Shirouzu T."/>
            <person name="Yoshinaga Y."/>
            <person name="Martin F.M."/>
            <person name="Grigoriev I.V."/>
            <person name="Hibbett D.S."/>
        </authorList>
    </citation>
    <scope>NUCLEOTIDE SEQUENCE [LARGE SCALE GENOMIC DNA]</scope>
    <source>
        <strain evidence="13 14">HHB12733</strain>
    </source>
</reference>
<dbReference type="InterPro" id="IPR002305">
    <property type="entry name" value="aa-tRNA-synth_Ic"/>
</dbReference>
<dbReference type="Gene3D" id="3.40.50.620">
    <property type="entry name" value="HUPs"/>
    <property type="match status" value="1"/>
</dbReference>
<evidence type="ECO:0000256" key="7">
    <source>
        <dbReference type="ARBA" id="ARBA00022917"/>
    </source>
</evidence>
<comment type="catalytic activity">
    <reaction evidence="10">
        <text>tRNA(Trp) + L-tryptophan + ATP = L-tryptophyl-tRNA(Trp) + AMP + diphosphate + H(+)</text>
        <dbReference type="Rhea" id="RHEA:24080"/>
        <dbReference type="Rhea" id="RHEA-COMP:9671"/>
        <dbReference type="Rhea" id="RHEA-COMP:9705"/>
        <dbReference type="ChEBI" id="CHEBI:15378"/>
        <dbReference type="ChEBI" id="CHEBI:30616"/>
        <dbReference type="ChEBI" id="CHEBI:33019"/>
        <dbReference type="ChEBI" id="CHEBI:57912"/>
        <dbReference type="ChEBI" id="CHEBI:78442"/>
        <dbReference type="ChEBI" id="CHEBI:78535"/>
        <dbReference type="ChEBI" id="CHEBI:456215"/>
        <dbReference type="EC" id="6.1.1.2"/>
    </reaction>
</comment>
<dbReference type="Proteomes" id="UP000076842">
    <property type="component" value="Unassembled WGS sequence"/>
</dbReference>
<keyword evidence="4 12" id="KW-0436">Ligase</keyword>
<keyword evidence="5 12" id="KW-0547">Nucleotide-binding</keyword>
<dbReference type="PANTHER" id="PTHR43766">
    <property type="entry name" value="TRYPTOPHAN--TRNA LIGASE, MITOCHONDRIAL"/>
    <property type="match status" value="1"/>
</dbReference>
<dbReference type="InterPro" id="IPR001412">
    <property type="entry name" value="aa-tRNA-synth_I_CS"/>
</dbReference>
<accession>A0A165E8R7</accession>
<gene>
    <name evidence="13" type="ORF">CALCODRAFT_499966</name>
</gene>
<evidence type="ECO:0000256" key="10">
    <source>
        <dbReference type="ARBA" id="ARBA00049929"/>
    </source>
</evidence>
<keyword evidence="7 12" id="KW-0648">Protein biosynthesis</keyword>
<dbReference type="CDD" id="cd00806">
    <property type="entry name" value="TrpRS_core"/>
    <property type="match status" value="1"/>
</dbReference>
<dbReference type="EMBL" id="KV424016">
    <property type="protein sequence ID" value="KZT54338.1"/>
    <property type="molecule type" value="Genomic_DNA"/>
</dbReference>
<dbReference type="HAMAP" id="MF_00140_B">
    <property type="entry name" value="Trp_tRNA_synth_B"/>
    <property type="match status" value="1"/>
</dbReference>
<evidence type="ECO:0000256" key="11">
    <source>
        <dbReference type="ARBA" id="ARBA00069760"/>
    </source>
</evidence>
<organism evidence="13 14">
    <name type="scientific">Calocera cornea HHB12733</name>
    <dbReference type="NCBI Taxonomy" id="1353952"/>
    <lineage>
        <taxon>Eukaryota</taxon>
        <taxon>Fungi</taxon>
        <taxon>Dikarya</taxon>
        <taxon>Basidiomycota</taxon>
        <taxon>Agaricomycotina</taxon>
        <taxon>Dacrymycetes</taxon>
        <taxon>Dacrymycetales</taxon>
        <taxon>Dacrymycetaceae</taxon>
        <taxon>Calocera</taxon>
    </lineage>
</organism>
<dbReference type="GO" id="GO:0004830">
    <property type="term" value="F:tryptophan-tRNA ligase activity"/>
    <property type="evidence" value="ECO:0007669"/>
    <property type="project" value="UniProtKB-EC"/>
</dbReference>
<dbReference type="Pfam" id="PF00579">
    <property type="entry name" value="tRNA-synt_1b"/>
    <property type="match status" value="1"/>
</dbReference>
<keyword evidence="6 12" id="KW-0067">ATP-binding</keyword>
<dbReference type="FunFam" id="1.10.240.10:FF:000002">
    <property type="entry name" value="Tryptophan--tRNA ligase"/>
    <property type="match status" value="1"/>
</dbReference>
<comment type="subcellular location">
    <subcellularLocation>
        <location evidence="1">Mitochondrion matrix</location>
    </subcellularLocation>
</comment>
<dbReference type="FunFam" id="3.40.50.620:FF:000082">
    <property type="entry name" value="MSW1p Mitochondrial tryptophanyl-tRNA synthetase"/>
    <property type="match status" value="1"/>
</dbReference>
<dbReference type="InterPro" id="IPR014729">
    <property type="entry name" value="Rossmann-like_a/b/a_fold"/>
</dbReference>
<evidence type="ECO:0000313" key="13">
    <source>
        <dbReference type="EMBL" id="KZT54338.1"/>
    </source>
</evidence>
<dbReference type="FunCoup" id="A0A165E8R7">
    <property type="interactions" value="350"/>
</dbReference>
<dbReference type="Gene3D" id="1.10.240.10">
    <property type="entry name" value="Tyrosyl-Transfer RNA Synthetase"/>
    <property type="match status" value="1"/>
</dbReference>
<dbReference type="NCBIfam" id="TIGR00233">
    <property type="entry name" value="trpS"/>
    <property type="match status" value="1"/>
</dbReference>
<dbReference type="EC" id="6.1.1.2" evidence="3"/>
<dbReference type="PANTHER" id="PTHR43766:SF1">
    <property type="entry name" value="TRYPTOPHAN--TRNA LIGASE, MITOCHONDRIAL"/>
    <property type="match status" value="1"/>
</dbReference>
<dbReference type="STRING" id="1353952.A0A165E8R7"/>
<evidence type="ECO:0000313" key="14">
    <source>
        <dbReference type="Proteomes" id="UP000076842"/>
    </source>
</evidence>
<protein>
    <recommendedName>
        <fullName evidence="11">Tryptophan--tRNA ligase, mitochondrial</fullName>
        <ecNumber evidence="3">6.1.1.2</ecNumber>
    </recommendedName>
    <alternativeName>
        <fullName evidence="9">Tryptophanyl-tRNA synthetase</fullName>
    </alternativeName>
</protein>
<keyword evidence="8 12" id="KW-0030">Aminoacyl-tRNA synthetase</keyword>
<sequence>MSCRLLWRTCKRALPKHDRIRTSYSAGSRRLYSEGETTAVPRVIFSGIQPTGIPHLGNYLGAIRNWVKLQNTAAPGDTVIYCIVGYHAITLPQDPVHLETERLNMLASLLACGINPKLSLLYNQDQVPEHTELAWILNCITPVGWLSRMTTWKSKLAVARNAGSEDEIDESMLNLGLFAYPVLQAADIMIHKSTHVPVGDDQTQHLELAQDIARAFNHKYGDDLFPMPQQLSTSAKRVLSLRDPAQKMSKSAPSDKSRILITDDPAAITAKIRGAVTDSITEITYDPEGRPGVGNLISVLAACTSEEPTLDLDAIGRSYQGRRIQDLKQDVADAVIAKIDPIRKEYERIRAEPSWLRDVSEAGTVLARERASRTMLEVKRTVGLARM</sequence>
<evidence type="ECO:0000256" key="8">
    <source>
        <dbReference type="ARBA" id="ARBA00023146"/>
    </source>
</evidence>
<evidence type="ECO:0000256" key="3">
    <source>
        <dbReference type="ARBA" id="ARBA00013161"/>
    </source>
</evidence>
<name>A0A165E8R7_9BASI</name>
<evidence type="ECO:0000256" key="1">
    <source>
        <dbReference type="ARBA" id="ARBA00004305"/>
    </source>
</evidence>
<dbReference type="PRINTS" id="PR01039">
    <property type="entry name" value="TRNASYNTHTRP"/>
</dbReference>